<accession>A0A8X6PCX4</accession>
<protein>
    <submittedName>
        <fullName evidence="4">Retrovirus-related Pol polyprotein from transposon 297</fullName>
    </submittedName>
</protein>
<dbReference type="SUPFAM" id="SSF57756">
    <property type="entry name" value="Retrovirus zinc finger-like domains"/>
    <property type="match status" value="1"/>
</dbReference>
<feature type="compositionally biased region" description="Basic and acidic residues" evidence="2">
    <location>
        <begin position="1"/>
        <end position="23"/>
    </location>
</feature>
<dbReference type="PROSITE" id="PS00141">
    <property type="entry name" value="ASP_PROTEASE"/>
    <property type="match status" value="1"/>
</dbReference>
<feature type="domain" description="CCHC-type" evidence="3">
    <location>
        <begin position="40"/>
        <end position="55"/>
    </location>
</feature>
<evidence type="ECO:0000259" key="3">
    <source>
        <dbReference type="PROSITE" id="PS50158"/>
    </source>
</evidence>
<evidence type="ECO:0000256" key="2">
    <source>
        <dbReference type="SAM" id="MobiDB-lite"/>
    </source>
</evidence>
<dbReference type="EMBL" id="BMAW01067134">
    <property type="protein sequence ID" value="GFT58255.1"/>
    <property type="molecule type" value="Genomic_DNA"/>
</dbReference>
<evidence type="ECO:0000256" key="1">
    <source>
        <dbReference type="PROSITE-ProRule" id="PRU00047"/>
    </source>
</evidence>
<organism evidence="4 5">
    <name type="scientific">Nephila pilipes</name>
    <name type="common">Giant wood spider</name>
    <name type="synonym">Nephila maculata</name>
    <dbReference type="NCBI Taxonomy" id="299642"/>
    <lineage>
        <taxon>Eukaryota</taxon>
        <taxon>Metazoa</taxon>
        <taxon>Ecdysozoa</taxon>
        <taxon>Arthropoda</taxon>
        <taxon>Chelicerata</taxon>
        <taxon>Arachnida</taxon>
        <taxon>Araneae</taxon>
        <taxon>Araneomorphae</taxon>
        <taxon>Entelegynae</taxon>
        <taxon>Araneoidea</taxon>
        <taxon>Nephilidae</taxon>
        <taxon>Nephila</taxon>
    </lineage>
</organism>
<dbReference type="InterPro" id="IPR036875">
    <property type="entry name" value="Znf_CCHC_sf"/>
</dbReference>
<dbReference type="GO" id="GO:0006508">
    <property type="term" value="P:proteolysis"/>
    <property type="evidence" value="ECO:0007669"/>
    <property type="project" value="InterPro"/>
</dbReference>
<dbReference type="InterPro" id="IPR001969">
    <property type="entry name" value="Aspartic_peptidase_AS"/>
</dbReference>
<dbReference type="InterPro" id="IPR001878">
    <property type="entry name" value="Znf_CCHC"/>
</dbReference>
<dbReference type="GO" id="GO:0003676">
    <property type="term" value="F:nucleic acid binding"/>
    <property type="evidence" value="ECO:0007669"/>
    <property type="project" value="InterPro"/>
</dbReference>
<sequence length="159" mass="17924">MSQREKREDKRGQLPLFKEERHQAQYSKTGGVRTSPKITCLSCEREGHTARFCPSRVSQKRESSRTAQGNTVTAAKPNRNRDFPVLTVKISVPVEATTIVAELFTTWAKIDHQNIRGIIDSGAQISIIREGFTHGVPRDGDGHIDNDRRLEMAPLRIEC</sequence>
<evidence type="ECO:0000313" key="4">
    <source>
        <dbReference type="EMBL" id="GFT58255.1"/>
    </source>
</evidence>
<dbReference type="PROSITE" id="PS50158">
    <property type="entry name" value="ZF_CCHC"/>
    <property type="match status" value="1"/>
</dbReference>
<dbReference type="GO" id="GO:0008270">
    <property type="term" value="F:zinc ion binding"/>
    <property type="evidence" value="ECO:0007669"/>
    <property type="project" value="UniProtKB-KW"/>
</dbReference>
<evidence type="ECO:0000313" key="5">
    <source>
        <dbReference type="Proteomes" id="UP000887013"/>
    </source>
</evidence>
<dbReference type="AlphaFoldDB" id="A0A8X6PCX4"/>
<dbReference type="Proteomes" id="UP000887013">
    <property type="component" value="Unassembled WGS sequence"/>
</dbReference>
<dbReference type="OrthoDB" id="6424769at2759"/>
<keyword evidence="5" id="KW-1185">Reference proteome</keyword>
<dbReference type="GO" id="GO:0004190">
    <property type="term" value="F:aspartic-type endopeptidase activity"/>
    <property type="evidence" value="ECO:0007669"/>
    <property type="project" value="InterPro"/>
</dbReference>
<name>A0A8X6PCX4_NEPPI</name>
<reference evidence="4" key="1">
    <citation type="submission" date="2020-08" db="EMBL/GenBank/DDBJ databases">
        <title>Multicomponent nature underlies the extraordinary mechanical properties of spider dragline silk.</title>
        <authorList>
            <person name="Kono N."/>
            <person name="Nakamura H."/>
            <person name="Mori M."/>
            <person name="Yoshida Y."/>
            <person name="Ohtoshi R."/>
            <person name="Malay A.D."/>
            <person name="Moran D.A.P."/>
            <person name="Tomita M."/>
            <person name="Numata K."/>
            <person name="Arakawa K."/>
        </authorList>
    </citation>
    <scope>NUCLEOTIDE SEQUENCE</scope>
</reference>
<keyword evidence="1" id="KW-0479">Metal-binding</keyword>
<feature type="region of interest" description="Disordered" evidence="2">
    <location>
        <begin position="1"/>
        <end position="34"/>
    </location>
</feature>
<proteinExistence type="predicted"/>
<keyword evidence="1" id="KW-0862">Zinc</keyword>
<keyword evidence="1" id="KW-0863">Zinc-finger</keyword>
<gene>
    <name evidence="4" type="primary">pol_3065</name>
    <name evidence="4" type="ORF">NPIL_273381</name>
</gene>
<comment type="caution">
    <text evidence="4">The sequence shown here is derived from an EMBL/GenBank/DDBJ whole genome shotgun (WGS) entry which is preliminary data.</text>
</comment>
<feature type="region of interest" description="Disordered" evidence="2">
    <location>
        <begin position="54"/>
        <end position="78"/>
    </location>
</feature>